<evidence type="ECO:0000256" key="15">
    <source>
        <dbReference type="RuleBase" id="RU000461"/>
    </source>
</evidence>
<dbReference type="InterPro" id="IPR001128">
    <property type="entry name" value="Cyt_P450"/>
</dbReference>
<evidence type="ECO:0008006" key="18">
    <source>
        <dbReference type="Google" id="ProtNLM"/>
    </source>
</evidence>
<dbReference type="InterPro" id="IPR050476">
    <property type="entry name" value="Insect_CytP450_Detox"/>
</dbReference>
<evidence type="ECO:0000256" key="14">
    <source>
        <dbReference type="PIRSR" id="PIRSR602403-1"/>
    </source>
</evidence>
<evidence type="ECO:0000256" key="5">
    <source>
        <dbReference type="ARBA" id="ARBA00010617"/>
    </source>
</evidence>
<dbReference type="GO" id="GO:0004497">
    <property type="term" value="F:monooxygenase activity"/>
    <property type="evidence" value="ECO:0007669"/>
    <property type="project" value="UniProtKB-KW"/>
</dbReference>
<evidence type="ECO:0000256" key="8">
    <source>
        <dbReference type="ARBA" id="ARBA00022824"/>
    </source>
</evidence>
<evidence type="ECO:0000256" key="4">
    <source>
        <dbReference type="ARBA" id="ARBA00004406"/>
    </source>
</evidence>
<dbReference type="PANTHER" id="PTHR24292:SF100">
    <property type="entry name" value="CYTOCHROME P450 6A16, ISOFORM B-RELATED"/>
    <property type="match status" value="1"/>
</dbReference>
<accession>A0AAN7VDE6</accession>
<keyword evidence="6 14" id="KW-0349">Heme</keyword>
<protein>
    <recommendedName>
        <fullName evidence="18">Cytochrome P450</fullName>
    </recommendedName>
</protein>
<dbReference type="GO" id="GO:0005789">
    <property type="term" value="C:endoplasmic reticulum membrane"/>
    <property type="evidence" value="ECO:0007669"/>
    <property type="project" value="UniProtKB-SubCell"/>
</dbReference>
<dbReference type="PROSITE" id="PS00086">
    <property type="entry name" value="CYTOCHROME_P450"/>
    <property type="match status" value="1"/>
</dbReference>
<dbReference type="InterPro" id="IPR002403">
    <property type="entry name" value="Cyt_P450_E_grp-IV"/>
</dbReference>
<dbReference type="InterPro" id="IPR017972">
    <property type="entry name" value="Cyt_P450_CS"/>
</dbReference>
<keyword evidence="13" id="KW-0472">Membrane</keyword>
<keyword evidence="11 14" id="KW-0408">Iron</keyword>
<dbReference type="GO" id="GO:0005506">
    <property type="term" value="F:iron ion binding"/>
    <property type="evidence" value="ECO:0007669"/>
    <property type="project" value="InterPro"/>
</dbReference>
<evidence type="ECO:0000256" key="2">
    <source>
        <dbReference type="ARBA" id="ARBA00003690"/>
    </source>
</evidence>
<dbReference type="CDD" id="cd11056">
    <property type="entry name" value="CYP6-like"/>
    <property type="match status" value="1"/>
</dbReference>
<feature type="binding site" description="axial binding residue" evidence="14">
    <location>
        <position position="433"/>
    </location>
    <ligand>
        <name>heme</name>
        <dbReference type="ChEBI" id="CHEBI:30413"/>
    </ligand>
    <ligandPart>
        <name>Fe</name>
        <dbReference type="ChEBI" id="CHEBI:18248"/>
    </ligandPart>
</feature>
<keyword evidence="17" id="KW-1185">Reference proteome</keyword>
<keyword evidence="7 14" id="KW-0479">Metal-binding</keyword>
<evidence type="ECO:0000256" key="1">
    <source>
        <dbReference type="ARBA" id="ARBA00001971"/>
    </source>
</evidence>
<comment type="similarity">
    <text evidence="5 15">Belongs to the cytochrome P450 family.</text>
</comment>
<comment type="function">
    <text evidence="2">May be involved in the metabolism of insect hormones and in the breakdown of synthetic insecticides.</text>
</comment>
<evidence type="ECO:0000313" key="16">
    <source>
        <dbReference type="EMBL" id="KAK5644743.1"/>
    </source>
</evidence>
<keyword evidence="8" id="KW-0256">Endoplasmic reticulum</keyword>
<dbReference type="SUPFAM" id="SSF48264">
    <property type="entry name" value="Cytochrome P450"/>
    <property type="match status" value="1"/>
</dbReference>
<dbReference type="PRINTS" id="PR00465">
    <property type="entry name" value="EP450IV"/>
</dbReference>
<dbReference type="PANTHER" id="PTHR24292">
    <property type="entry name" value="CYTOCHROME P450"/>
    <property type="match status" value="1"/>
</dbReference>
<dbReference type="AlphaFoldDB" id="A0AAN7VDE6"/>
<evidence type="ECO:0000256" key="12">
    <source>
        <dbReference type="ARBA" id="ARBA00023033"/>
    </source>
</evidence>
<name>A0AAN7VDE6_9COLE</name>
<gene>
    <name evidence="16" type="ORF">RI129_006043</name>
</gene>
<evidence type="ECO:0000256" key="3">
    <source>
        <dbReference type="ARBA" id="ARBA00004174"/>
    </source>
</evidence>
<evidence type="ECO:0000256" key="9">
    <source>
        <dbReference type="ARBA" id="ARBA00022848"/>
    </source>
</evidence>
<evidence type="ECO:0000256" key="6">
    <source>
        <dbReference type="ARBA" id="ARBA00022617"/>
    </source>
</evidence>
<evidence type="ECO:0000256" key="7">
    <source>
        <dbReference type="ARBA" id="ARBA00022723"/>
    </source>
</evidence>
<comment type="caution">
    <text evidence="16">The sequence shown here is derived from an EMBL/GenBank/DDBJ whole genome shotgun (WGS) entry which is preliminary data.</text>
</comment>
<evidence type="ECO:0000256" key="13">
    <source>
        <dbReference type="ARBA" id="ARBA00023136"/>
    </source>
</evidence>
<proteinExistence type="inferred from homology"/>
<dbReference type="PRINTS" id="PR00385">
    <property type="entry name" value="P450"/>
</dbReference>
<comment type="subcellular location">
    <subcellularLocation>
        <location evidence="4">Endoplasmic reticulum membrane</location>
        <topology evidence="4">Peripheral membrane protein</topology>
    </subcellularLocation>
    <subcellularLocation>
        <location evidence="3">Microsome membrane</location>
        <topology evidence="3">Peripheral membrane protein</topology>
    </subcellularLocation>
</comment>
<dbReference type="InterPro" id="IPR036396">
    <property type="entry name" value="Cyt_P450_sf"/>
</dbReference>
<dbReference type="GO" id="GO:0016705">
    <property type="term" value="F:oxidoreductase activity, acting on paired donors, with incorporation or reduction of molecular oxygen"/>
    <property type="evidence" value="ECO:0007669"/>
    <property type="project" value="InterPro"/>
</dbReference>
<reference evidence="16 17" key="1">
    <citation type="journal article" date="2024" name="Insects">
        <title>An Improved Chromosome-Level Genome Assembly of the Firefly Pyrocoelia pectoralis.</title>
        <authorList>
            <person name="Fu X."/>
            <person name="Meyer-Rochow V.B."/>
            <person name="Ballantyne L."/>
            <person name="Zhu X."/>
        </authorList>
    </citation>
    <scope>NUCLEOTIDE SEQUENCE [LARGE SCALE GENOMIC DNA]</scope>
    <source>
        <strain evidence="16">XCY_ONT2</strain>
    </source>
</reference>
<keyword evidence="12 15" id="KW-0503">Monooxygenase</keyword>
<sequence length="488" mass="55862">MCKIINRYWARKGVYTLPPNIIFGNAKDVIYQKRSLGEDIKEFYEKLNLDGKRFGGYYFLMRPTLVLSDVDLIKKILTSNFNHFTDHPAYANEDKDPLSANLFTLKGEKWRKLRSHLNPAFSAGQCKVMVDILLSCCKDVEILLDTKVAHNEKIDLLQILCKLNGTMLGACAVGLEGSALKNLSSGLHDYSNTFLHNQGLRGSVVNVASLVFPDLLHILKLRLHSDQMTNFFMTTVQNAIKYREDNNIVRKDIMHLLLRLRNTGEINENNTETTHEKLNNKQIAAQCFLFLIAGYEATSITSTFCIYELSLNQVEQDKVREEIDVVLQNTDGKITYDVLSKMKYLDQCIYETLRKYPPMPIHSRVCTQMYKIPDTDVTITKGTPVFVPIYAIHMDPEYFPNPQAFDPDRFSKENKFSRPTSSFMPFGEGPRSCIAYKFGLVQVKLVLVTLLTRYKFSLHHSTKVPIDFDSKDFVIYPSSPILVTAERI</sequence>
<dbReference type="Pfam" id="PF00067">
    <property type="entry name" value="p450"/>
    <property type="match status" value="1"/>
</dbReference>
<dbReference type="GO" id="GO:0020037">
    <property type="term" value="F:heme binding"/>
    <property type="evidence" value="ECO:0007669"/>
    <property type="project" value="InterPro"/>
</dbReference>
<dbReference type="FunFam" id="1.10.630.10:FF:000042">
    <property type="entry name" value="Cytochrome P450"/>
    <property type="match status" value="1"/>
</dbReference>
<dbReference type="EMBL" id="JAVRBK010000004">
    <property type="protein sequence ID" value="KAK5644743.1"/>
    <property type="molecule type" value="Genomic_DNA"/>
</dbReference>
<dbReference type="Gene3D" id="1.10.630.10">
    <property type="entry name" value="Cytochrome P450"/>
    <property type="match status" value="1"/>
</dbReference>
<evidence type="ECO:0000256" key="10">
    <source>
        <dbReference type="ARBA" id="ARBA00023002"/>
    </source>
</evidence>
<comment type="cofactor">
    <cofactor evidence="1 14">
        <name>heme</name>
        <dbReference type="ChEBI" id="CHEBI:30413"/>
    </cofactor>
</comment>
<evidence type="ECO:0000256" key="11">
    <source>
        <dbReference type="ARBA" id="ARBA00023004"/>
    </source>
</evidence>
<dbReference type="Proteomes" id="UP001329430">
    <property type="component" value="Chromosome 4"/>
</dbReference>
<evidence type="ECO:0000313" key="17">
    <source>
        <dbReference type="Proteomes" id="UP001329430"/>
    </source>
</evidence>
<keyword evidence="10 15" id="KW-0560">Oxidoreductase</keyword>
<keyword evidence="9" id="KW-0492">Microsome</keyword>
<organism evidence="16 17">
    <name type="scientific">Pyrocoelia pectoralis</name>
    <dbReference type="NCBI Taxonomy" id="417401"/>
    <lineage>
        <taxon>Eukaryota</taxon>
        <taxon>Metazoa</taxon>
        <taxon>Ecdysozoa</taxon>
        <taxon>Arthropoda</taxon>
        <taxon>Hexapoda</taxon>
        <taxon>Insecta</taxon>
        <taxon>Pterygota</taxon>
        <taxon>Neoptera</taxon>
        <taxon>Endopterygota</taxon>
        <taxon>Coleoptera</taxon>
        <taxon>Polyphaga</taxon>
        <taxon>Elateriformia</taxon>
        <taxon>Elateroidea</taxon>
        <taxon>Lampyridae</taxon>
        <taxon>Lampyrinae</taxon>
        <taxon>Pyrocoelia</taxon>
    </lineage>
</organism>